<evidence type="ECO:0000313" key="3">
    <source>
        <dbReference type="EMBL" id="KKR78330.1"/>
    </source>
</evidence>
<feature type="transmembrane region" description="Helical" evidence="2">
    <location>
        <begin position="59"/>
        <end position="79"/>
    </location>
</feature>
<proteinExistence type="predicted"/>
<keyword evidence="2" id="KW-0812">Transmembrane</keyword>
<keyword evidence="2" id="KW-0472">Membrane</keyword>
<dbReference type="AlphaFoldDB" id="A0A0G0W212"/>
<accession>A0A0G0W212</accession>
<gene>
    <name evidence="3" type="ORF">UU23_C0001G0094</name>
</gene>
<dbReference type="EMBL" id="LBZV01000001">
    <property type="protein sequence ID" value="KKR78330.1"/>
    <property type="molecule type" value="Genomic_DNA"/>
</dbReference>
<reference evidence="3 4" key="1">
    <citation type="journal article" date="2015" name="Nature">
        <title>rRNA introns, odd ribosomes, and small enigmatic genomes across a large radiation of phyla.</title>
        <authorList>
            <person name="Brown C.T."/>
            <person name="Hug L.A."/>
            <person name="Thomas B.C."/>
            <person name="Sharon I."/>
            <person name="Castelle C.J."/>
            <person name="Singh A."/>
            <person name="Wilkins M.J."/>
            <person name="Williams K.H."/>
            <person name="Banfield J.F."/>
        </authorList>
    </citation>
    <scope>NUCLEOTIDE SEQUENCE [LARGE SCALE GENOMIC DNA]</scope>
</reference>
<comment type="caution">
    <text evidence="3">The sequence shown here is derived from an EMBL/GenBank/DDBJ whole genome shotgun (WGS) entry which is preliminary data.</text>
</comment>
<evidence type="ECO:0000256" key="2">
    <source>
        <dbReference type="SAM" id="Phobius"/>
    </source>
</evidence>
<feature type="region of interest" description="Disordered" evidence="1">
    <location>
        <begin position="1"/>
        <end position="42"/>
    </location>
</feature>
<dbReference type="Proteomes" id="UP000034292">
    <property type="component" value="Unassembled WGS sequence"/>
</dbReference>
<sequence length="143" mass="16257">MSRQDTNLMEGEILTEETLDENSNKNNEFHNPNSFKPKFPKVNPKTLKNSLRSIKKTKFLTILLSFIVLITSFSALVILSSKKPQEQIVDPSILITSPKPTPKTNQELQQLLGDINKYTKKIEGLSTSIKNYPPPKVDLEIKF</sequence>
<evidence type="ECO:0000313" key="4">
    <source>
        <dbReference type="Proteomes" id="UP000034292"/>
    </source>
</evidence>
<evidence type="ECO:0000256" key="1">
    <source>
        <dbReference type="SAM" id="MobiDB-lite"/>
    </source>
</evidence>
<protein>
    <submittedName>
        <fullName evidence="3">Uncharacterized protein</fullName>
    </submittedName>
</protein>
<organism evidence="3 4">
    <name type="scientific">Candidatus Curtissbacteria bacterium GW2011_GWA1_40_9</name>
    <dbReference type="NCBI Taxonomy" id="1618408"/>
    <lineage>
        <taxon>Bacteria</taxon>
        <taxon>Candidatus Curtissiibacteriota</taxon>
    </lineage>
</organism>
<feature type="compositionally biased region" description="Polar residues" evidence="1">
    <location>
        <begin position="24"/>
        <end position="34"/>
    </location>
</feature>
<dbReference type="STRING" id="1618408.UU23_C0001G0094"/>
<keyword evidence="2" id="KW-1133">Transmembrane helix</keyword>
<name>A0A0G0W212_9BACT</name>